<name>A0ABV9GYA3_9BURK</name>
<evidence type="ECO:0000256" key="7">
    <source>
        <dbReference type="ARBA" id="ARBA00022795"/>
    </source>
</evidence>
<evidence type="ECO:0000256" key="3">
    <source>
        <dbReference type="ARBA" id="ARBA00006602"/>
    </source>
</evidence>
<keyword evidence="13" id="KW-1185">Reference proteome</keyword>
<reference evidence="13" key="1">
    <citation type="journal article" date="2019" name="Int. J. Syst. Evol. Microbiol.">
        <title>The Global Catalogue of Microorganisms (GCM) 10K type strain sequencing project: providing services to taxonomists for standard genome sequencing and annotation.</title>
        <authorList>
            <consortium name="The Broad Institute Genomics Platform"/>
            <consortium name="The Broad Institute Genome Sequencing Center for Infectious Disease"/>
            <person name="Wu L."/>
            <person name="Ma J."/>
        </authorList>
    </citation>
    <scope>NUCLEOTIDE SEQUENCE [LARGE SCALE GENOMIC DNA]</scope>
    <source>
        <strain evidence="13">JCM 11650</strain>
    </source>
</reference>
<evidence type="ECO:0000259" key="11">
    <source>
        <dbReference type="Pfam" id="PF02108"/>
    </source>
</evidence>
<evidence type="ECO:0000313" key="13">
    <source>
        <dbReference type="Proteomes" id="UP001595967"/>
    </source>
</evidence>
<dbReference type="Pfam" id="PF02108">
    <property type="entry name" value="FliH"/>
    <property type="match status" value="1"/>
</dbReference>
<dbReference type="PANTHER" id="PTHR34982:SF1">
    <property type="entry name" value="FLAGELLAR ASSEMBLY PROTEIN FLIH"/>
    <property type="match status" value="1"/>
</dbReference>
<accession>A0ABV9GYA3</accession>
<dbReference type="RefSeq" id="WP_377724766.1">
    <property type="nucleotide sequence ID" value="NZ_JBHSEW010000004.1"/>
</dbReference>
<dbReference type="PRINTS" id="PR01003">
    <property type="entry name" value="FLGFLIH"/>
</dbReference>
<dbReference type="Proteomes" id="UP001595967">
    <property type="component" value="Unassembled WGS sequence"/>
</dbReference>
<evidence type="ECO:0000256" key="6">
    <source>
        <dbReference type="ARBA" id="ARBA00022490"/>
    </source>
</evidence>
<keyword evidence="6" id="KW-0963">Cytoplasm</keyword>
<keyword evidence="7" id="KW-1005">Bacterial flagellum biogenesis</keyword>
<evidence type="ECO:0000256" key="2">
    <source>
        <dbReference type="ARBA" id="ARBA00004496"/>
    </source>
</evidence>
<evidence type="ECO:0000256" key="9">
    <source>
        <dbReference type="ARBA" id="ARBA00023225"/>
    </source>
</evidence>
<evidence type="ECO:0000256" key="8">
    <source>
        <dbReference type="ARBA" id="ARBA00022927"/>
    </source>
</evidence>
<dbReference type="EMBL" id="JBHSEW010000004">
    <property type="protein sequence ID" value="MFC4621715.1"/>
    <property type="molecule type" value="Genomic_DNA"/>
</dbReference>
<protein>
    <recommendedName>
        <fullName evidence="4">Flagellar assembly protein FliH</fullName>
    </recommendedName>
</protein>
<comment type="similarity">
    <text evidence="3">Belongs to the FliH family.</text>
</comment>
<comment type="subcellular location">
    <subcellularLocation>
        <location evidence="2">Cytoplasm</location>
    </subcellularLocation>
</comment>
<dbReference type="InterPro" id="IPR000563">
    <property type="entry name" value="Flag_FliH"/>
</dbReference>
<dbReference type="InterPro" id="IPR051472">
    <property type="entry name" value="T3SS_Stator/FliH"/>
</dbReference>
<comment type="function">
    <text evidence="1">Needed for flagellar regrowth and assembly.</text>
</comment>
<keyword evidence="9" id="KW-1006">Bacterial flagellum protein export</keyword>
<keyword evidence="5" id="KW-0813">Transport</keyword>
<dbReference type="PANTHER" id="PTHR34982">
    <property type="entry name" value="YOP PROTEINS TRANSLOCATION PROTEIN L"/>
    <property type="match status" value="1"/>
</dbReference>
<evidence type="ECO:0000256" key="1">
    <source>
        <dbReference type="ARBA" id="ARBA00003041"/>
    </source>
</evidence>
<feature type="domain" description="Flagellar assembly protein FliH/Type III secretion system HrpE" evidence="11">
    <location>
        <begin position="129"/>
        <end position="254"/>
    </location>
</feature>
<feature type="region of interest" description="Disordered" evidence="10">
    <location>
        <begin position="35"/>
        <end position="70"/>
    </location>
</feature>
<keyword evidence="8" id="KW-0653">Protein transport</keyword>
<proteinExistence type="inferred from homology"/>
<evidence type="ECO:0000256" key="10">
    <source>
        <dbReference type="SAM" id="MobiDB-lite"/>
    </source>
</evidence>
<evidence type="ECO:0000256" key="5">
    <source>
        <dbReference type="ARBA" id="ARBA00022448"/>
    </source>
</evidence>
<gene>
    <name evidence="12" type="ORF">ACFO3A_05745</name>
</gene>
<comment type="caution">
    <text evidence="12">The sequence shown here is derived from an EMBL/GenBank/DDBJ whole genome shotgun (WGS) entry which is preliminary data.</text>
</comment>
<sequence length="272" mass="30003">MAGNTPYSKARFIPSEELPAGQVRVWRFGDVGLGGLGGEALPPDTSEQLHPLMSEHPSDPAMEEDAQAVEAVQEDSPPQPAGMDEETVQHLLEQARQEAYQQGLEQGHQQAAQEWQQRMQDYQNNQGREQGQRLTEIVHQAQNGIQGLQQQVAPDLLQLACDIARQVVRQELRTNPQALMPVLREALDMLGAETKPAVVRLHPDDWQVLEPHIRAALPNPKIEWLQDAGVPPGGCLVESQGAQVDGSLEKRWQRAVAALGLVSTWYEGAQHG</sequence>
<dbReference type="InterPro" id="IPR018035">
    <property type="entry name" value="Flagellar_FliH/T3SS_HrpE"/>
</dbReference>
<evidence type="ECO:0000313" key="12">
    <source>
        <dbReference type="EMBL" id="MFC4621715.1"/>
    </source>
</evidence>
<organism evidence="12 13">
    <name type="scientific">Comamonas nitrativorans</name>
    <dbReference type="NCBI Taxonomy" id="108437"/>
    <lineage>
        <taxon>Bacteria</taxon>
        <taxon>Pseudomonadati</taxon>
        <taxon>Pseudomonadota</taxon>
        <taxon>Betaproteobacteria</taxon>
        <taxon>Burkholderiales</taxon>
        <taxon>Comamonadaceae</taxon>
        <taxon>Comamonas</taxon>
    </lineage>
</organism>
<evidence type="ECO:0000256" key="4">
    <source>
        <dbReference type="ARBA" id="ARBA00016507"/>
    </source>
</evidence>